<feature type="region of interest" description="Disordered" evidence="1">
    <location>
        <begin position="120"/>
        <end position="163"/>
    </location>
</feature>
<name>A0A2H3DI77_ARMGA</name>
<gene>
    <name evidence="2" type="ORF">ARMGADRAFT_1066202</name>
</gene>
<dbReference type="AlphaFoldDB" id="A0A2H3DI77"/>
<dbReference type="InParanoid" id="A0A2H3DI77"/>
<dbReference type="EMBL" id="KZ293680">
    <property type="protein sequence ID" value="PBK87146.1"/>
    <property type="molecule type" value="Genomic_DNA"/>
</dbReference>
<dbReference type="Proteomes" id="UP000217790">
    <property type="component" value="Unassembled WGS sequence"/>
</dbReference>
<evidence type="ECO:0000313" key="3">
    <source>
        <dbReference type="Proteomes" id="UP000217790"/>
    </source>
</evidence>
<keyword evidence="3" id="KW-1185">Reference proteome</keyword>
<evidence type="ECO:0000256" key="1">
    <source>
        <dbReference type="SAM" id="MobiDB-lite"/>
    </source>
</evidence>
<protein>
    <submittedName>
        <fullName evidence="2">Uncharacterized protein</fullName>
    </submittedName>
</protein>
<accession>A0A2H3DI77</accession>
<proteinExistence type="predicted"/>
<reference evidence="3" key="1">
    <citation type="journal article" date="2017" name="Nat. Ecol. Evol.">
        <title>Genome expansion and lineage-specific genetic innovations in the forest pathogenic fungi Armillaria.</title>
        <authorList>
            <person name="Sipos G."/>
            <person name="Prasanna A.N."/>
            <person name="Walter M.C."/>
            <person name="O'Connor E."/>
            <person name="Balint B."/>
            <person name="Krizsan K."/>
            <person name="Kiss B."/>
            <person name="Hess J."/>
            <person name="Varga T."/>
            <person name="Slot J."/>
            <person name="Riley R."/>
            <person name="Boka B."/>
            <person name="Rigling D."/>
            <person name="Barry K."/>
            <person name="Lee J."/>
            <person name="Mihaltcheva S."/>
            <person name="LaButti K."/>
            <person name="Lipzen A."/>
            <person name="Waldron R."/>
            <person name="Moloney N.M."/>
            <person name="Sperisen C."/>
            <person name="Kredics L."/>
            <person name="Vagvoelgyi C."/>
            <person name="Patrignani A."/>
            <person name="Fitzpatrick D."/>
            <person name="Nagy I."/>
            <person name="Doyle S."/>
            <person name="Anderson J.B."/>
            <person name="Grigoriev I.V."/>
            <person name="Gueldener U."/>
            <person name="Muensterkoetter M."/>
            <person name="Nagy L.G."/>
        </authorList>
    </citation>
    <scope>NUCLEOTIDE SEQUENCE [LARGE SCALE GENOMIC DNA]</scope>
    <source>
        <strain evidence="3">Ar21-2</strain>
    </source>
</reference>
<organism evidence="2 3">
    <name type="scientific">Armillaria gallica</name>
    <name type="common">Bulbous honey fungus</name>
    <name type="synonym">Armillaria bulbosa</name>
    <dbReference type="NCBI Taxonomy" id="47427"/>
    <lineage>
        <taxon>Eukaryota</taxon>
        <taxon>Fungi</taxon>
        <taxon>Dikarya</taxon>
        <taxon>Basidiomycota</taxon>
        <taxon>Agaricomycotina</taxon>
        <taxon>Agaricomycetes</taxon>
        <taxon>Agaricomycetidae</taxon>
        <taxon>Agaricales</taxon>
        <taxon>Marasmiineae</taxon>
        <taxon>Physalacriaceae</taxon>
        <taxon>Armillaria</taxon>
    </lineage>
</organism>
<sequence>MAQLTRTSQHVFHCNLKPLLDKSSTHLLELYSTIGRNIRHLEPGKDIASDDVLRFGHAFGFVTKLVRRIFAFISEDAGTSPNNGTPPLLYILKNYKTLRYGSWGHFKTSRQSKALIDLERGRPIGRPDVPEQRSANPLAAVSETPHPRPFCNDPPPFSLYVEP</sequence>
<evidence type="ECO:0000313" key="2">
    <source>
        <dbReference type="EMBL" id="PBK87146.1"/>
    </source>
</evidence>